<comment type="caution">
    <text evidence="2">The sequence shown here is derived from an EMBL/GenBank/DDBJ whole genome shotgun (WGS) entry which is preliminary data.</text>
</comment>
<gene>
    <name evidence="2" type="ORF">LCGC14_3089180</name>
</gene>
<reference evidence="2" key="1">
    <citation type="journal article" date="2015" name="Nature">
        <title>Complex archaea that bridge the gap between prokaryotes and eukaryotes.</title>
        <authorList>
            <person name="Spang A."/>
            <person name="Saw J.H."/>
            <person name="Jorgensen S.L."/>
            <person name="Zaremba-Niedzwiedzka K."/>
            <person name="Martijn J."/>
            <person name="Lind A.E."/>
            <person name="van Eijk R."/>
            <person name="Schleper C."/>
            <person name="Guy L."/>
            <person name="Ettema T.J."/>
        </authorList>
    </citation>
    <scope>NUCLEOTIDE SEQUENCE</scope>
</reference>
<dbReference type="PROSITE" id="PS00018">
    <property type="entry name" value="EF_HAND_1"/>
    <property type="match status" value="1"/>
</dbReference>
<organism evidence="2">
    <name type="scientific">marine sediment metagenome</name>
    <dbReference type="NCBI Taxonomy" id="412755"/>
    <lineage>
        <taxon>unclassified sequences</taxon>
        <taxon>metagenomes</taxon>
        <taxon>ecological metagenomes</taxon>
    </lineage>
</organism>
<evidence type="ECO:0000256" key="1">
    <source>
        <dbReference type="SAM" id="MobiDB-lite"/>
    </source>
</evidence>
<sequence length="273" mass="30267">MYARSVQKLHDGLTGRYGFSAEAVWVRFGSKPREGDGPAISQSRELSTREALEADVDRLRKQVQPEDALWVIVLGHAHFDGRHAFLNLPGPDIRADEFGKLFRGIQCREQVFLITTPASGFFIKPLSTQGRIVISATEADQEVNETLFHLPLADVLSDPPGDEEYDQDRDGKVTVLDLYLTVVRRVMQMYVAEKSIPTEHAQLDDNGDGWETELQRNFFEEELGGHAKKGVIPQIKPQADGALAAQTVINITPIPESTETADEVPTPDAESTS</sequence>
<protein>
    <recommendedName>
        <fullName evidence="3">EF-hand domain-containing protein</fullName>
    </recommendedName>
</protein>
<feature type="non-terminal residue" evidence="2">
    <location>
        <position position="273"/>
    </location>
</feature>
<dbReference type="AlphaFoldDB" id="A0A0F8Z1J5"/>
<dbReference type="EMBL" id="LAZR01066224">
    <property type="protein sequence ID" value="KKK53996.1"/>
    <property type="molecule type" value="Genomic_DNA"/>
</dbReference>
<accession>A0A0F8Z1J5</accession>
<evidence type="ECO:0000313" key="2">
    <source>
        <dbReference type="EMBL" id="KKK53996.1"/>
    </source>
</evidence>
<name>A0A0F8Z1J5_9ZZZZ</name>
<proteinExistence type="predicted"/>
<feature type="region of interest" description="Disordered" evidence="1">
    <location>
        <begin position="253"/>
        <end position="273"/>
    </location>
</feature>
<dbReference type="InterPro" id="IPR018247">
    <property type="entry name" value="EF_Hand_1_Ca_BS"/>
</dbReference>
<evidence type="ECO:0008006" key="3">
    <source>
        <dbReference type="Google" id="ProtNLM"/>
    </source>
</evidence>